<evidence type="ECO:0000256" key="3">
    <source>
        <dbReference type="ARBA" id="ARBA00012027"/>
    </source>
</evidence>
<evidence type="ECO:0000256" key="6">
    <source>
        <dbReference type="ARBA" id="ARBA00023098"/>
    </source>
</evidence>
<evidence type="ECO:0000256" key="4">
    <source>
        <dbReference type="ARBA" id="ARBA00022801"/>
    </source>
</evidence>
<dbReference type="EMBL" id="VHSF01000001">
    <property type="protein sequence ID" value="TRO66945.1"/>
    <property type="molecule type" value="Genomic_DNA"/>
</dbReference>
<feature type="transmembrane region" description="Helical" evidence="8">
    <location>
        <begin position="387"/>
        <end position="408"/>
    </location>
</feature>
<dbReference type="GO" id="GO:0016042">
    <property type="term" value="P:lipid catabolic process"/>
    <property type="evidence" value="ECO:0007669"/>
    <property type="project" value="UniProtKB-KW"/>
</dbReference>
<feature type="coiled-coil region" evidence="7">
    <location>
        <begin position="506"/>
        <end position="533"/>
    </location>
</feature>
<comment type="catalytic activity">
    <reaction evidence="1">
        <text>a 1,2-diacyl-sn-glycero-3-phosphocholine + H2O = a 1,2-diacyl-sn-glycero-3-phosphate + choline + H(+)</text>
        <dbReference type="Rhea" id="RHEA:14445"/>
        <dbReference type="ChEBI" id="CHEBI:15354"/>
        <dbReference type="ChEBI" id="CHEBI:15377"/>
        <dbReference type="ChEBI" id="CHEBI:15378"/>
        <dbReference type="ChEBI" id="CHEBI:57643"/>
        <dbReference type="ChEBI" id="CHEBI:58608"/>
        <dbReference type="EC" id="3.1.4.4"/>
    </reaction>
</comment>
<reference evidence="10 11" key="1">
    <citation type="submission" date="2019-06" db="EMBL/GenBank/DDBJ databases">
        <title>Gramella sabulilitoris sp. nov., isolated from a marine sand.</title>
        <authorList>
            <person name="Yoon J.-H."/>
        </authorList>
    </citation>
    <scope>NUCLEOTIDE SEQUENCE [LARGE SCALE GENOMIC DNA]</scope>
    <source>
        <strain evidence="10 11">HSMS-1</strain>
    </source>
</reference>
<dbReference type="GO" id="GO:0016891">
    <property type="term" value="F:RNA endonuclease activity producing 5'-phosphomonoesters, hydrolytic mechanism"/>
    <property type="evidence" value="ECO:0007669"/>
    <property type="project" value="TreeGrafter"/>
</dbReference>
<dbReference type="PANTHER" id="PTHR43856">
    <property type="entry name" value="CARDIOLIPIN HYDROLASE"/>
    <property type="match status" value="1"/>
</dbReference>
<feature type="transmembrane region" description="Helical" evidence="8">
    <location>
        <begin position="420"/>
        <end position="443"/>
    </location>
</feature>
<keyword evidence="4" id="KW-0378">Hydrolase</keyword>
<feature type="coiled-coil region" evidence="7">
    <location>
        <begin position="221"/>
        <end position="295"/>
    </location>
</feature>
<evidence type="ECO:0000313" key="11">
    <source>
        <dbReference type="Proteomes" id="UP000315131"/>
    </source>
</evidence>
<keyword evidence="8" id="KW-0812">Transmembrane</keyword>
<dbReference type="OrthoDB" id="9762009at2"/>
<keyword evidence="6" id="KW-0443">Lipid metabolism</keyword>
<keyword evidence="8" id="KW-0472">Membrane</keyword>
<comment type="similarity">
    <text evidence="2">Belongs to the phospholipase D family.</text>
</comment>
<evidence type="ECO:0000256" key="2">
    <source>
        <dbReference type="ARBA" id="ARBA00008664"/>
    </source>
</evidence>
<dbReference type="PANTHER" id="PTHR43856:SF1">
    <property type="entry name" value="MITOCHONDRIAL CARDIOLIPIN HYDROLASE"/>
    <property type="match status" value="1"/>
</dbReference>
<feature type="transmembrane region" description="Helical" evidence="8">
    <location>
        <begin position="463"/>
        <end position="483"/>
    </location>
</feature>
<evidence type="ECO:0000313" key="10">
    <source>
        <dbReference type="EMBL" id="TRO66945.1"/>
    </source>
</evidence>
<feature type="domain" description="PLD phosphodiesterase" evidence="9">
    <location>
        <begin position="83"/>
        <end position="110"/>
    </location>
</feature>
<dbReference type="PROSITE" id="PS50035">
    <property type="entry name" value="PLD"/>
    <property type="match status" value="1"/>
</dbReference>
<dbReference type="InterPro" id="IPR001736">
    <property type="entry name" value="PLipase_D/transphosphatidylase"/>
</dbReference>
<keyword evidence="5" id="KW-0442">Lipid degradation</keyword>
<organism evidence="10 11">
    <name type="scientific">Christiangramia sabulilitoris</name>
    <dbReference type="NCBI Taxonomy" id="2583991"/>
    <lineage>
        <taxon>Bacteria</taxon>
        <taxon>Pseudomonadati</taxon>
        <taxon>Bacteroidota</taxon>
        <taxon>Flavobacteriia</taxon>
        <taxon>Flavobacteriales</taxon>
        <taxon>Flavobacteriaceae</taxon>
        <taxon>Christiangramia</taxon>
    </lineage>
</organism>
<proteinExistence type="inferred from homology"/>
<comment type="caution">
    <text evidence="10">The sequence shown here is derived from an EMBL/GenBank/DDBJ whole genome shotgun (WGS) entry which is preliminary data.</text>
</comment>
<evidence type="ECO:0000259" key="9">
    <source>
        <dbReference type="PROSITE" id="PS50035"/>
    </source>
</evidence>
<dbReference type="GO" id="GO:0006793">
    <property type="term" value="P:phosphorus metabolic process"/>
    <property type="evidence" value="ECO:0007669"/>
    <property type="project" value="UniProtKB-ARBA"/>
</dbReference>
<dbReference type="AlphaFoldDB" id="A0A550I7J9"/>
<dbReference type="Pfam" id="PF13091">
    <property type="entry name" value="PLDc_2"/>
    <property type="match status" value="1"/>
</dbReference>
<dbReference type="Gene3D" id="3.30.870.10">
    <property type="entry name" value="Endonuclease Chain A"/>
    <property type="match status" value="1"/>
</dbReference>
<dbReference type="Proteomes" id="UP000315131">
    <property type="component" value="Unassembled WGS sequence"/>
</dbReference>
<dbReference type="InterPro" id="IPR051406">
    <property type="entry name" value="PLD_domain"/>
</dbReference>
<evidence type="ECO:0000256" key="8">
    <source>
        <dbReference type="SAM" id="Phobius"/>
    </source>
</evidence>
<evidence type="ECO:0000256" key="1">
    <source>
        <dbReference type="ARBA" id="ARBA00000798"/>
    </source>
</evidence>
<dbReference type="SMART" id="SM00155">
    <property type="entry name" value="PLDc"/>
    <property type="match status" value="1"/>
</dbReference>
<gene>
    <name evidence="10" type="ORF">FGM01_03380</name>
</gene>
<feature type="transmembrane region" description="Helical" evidence="8">
    <location>
        <begin position="333"/>
        <end position="353"/>
    </location>
</feature>
<accession>A0A550I7J9</accession>
<dbReference type="GO" id="GO:0004630">
    <property type="term" value="F:phospholipase D activity"/>
    <property type="evidence" value="ECO:0007669"/>
    <property type="project" value="UniProtKB-EC"/>
</dbReference>
<evidence type="ECO:0000256" key="7">
    <source>
        <dbReference type="SAM" id="Coils"/>
    </source>
</evidence>
<keyword evidence="7" id="KW-0175">Coiled coil</keyword>
<dbReference type="InterPro" id="IPR025202">
    <property type="entry name" value="PLD-like_dom"/>
</dbReference>
<dbReference type="SUPFAM" id="SSF56024">
    <property type="entry name" value="Phospholipase D/nuclease"/>
    <property type="match status" value="1"/>
</dbReference>
<sequence length="643" mass="75150">MQTETHFEDIQSRIIEKLHSAEENIRVAVAWFTDKEIIEQLEEIALRGVKIEIIISDNEINRNVDFSPLEQKGIKIDYFPVKGYGTMHHKFCIVDNKLVITGSYNWTVNAKSNNGENIHIVTDEGSINQYIEKFKDLKNQILGIPVEKTEVASEPEQSEIEKKTSEIEEDFAEEWNIYLNSKVSNYDKASLEKEGKTAAENTHGNPDVISNKMNKIYQSIIEDTEVDKKEIERLRVRLENKIDNYQNIHQQEAEEKKATVGLSTEAQRRTLTLRIQNSEEQIKKLENNKNNILNNKIPDSENKIPLYEMEIEEAKLDLTPPPLRRRVWLEAGILILLTGYLFLFYSSIIYTILYGREDAMNYMAIYGKLPEMEIFNSEALTLAFERGWSTVIFISFFTILPIVFGFLFHGIKKKWIIRYSYLLAAVVLDGLLAYLIAKNVYLIDYQAGMESDPWEWQKVFHIARFWIVLVLGAVPYLAWGALFEHINSQLDNKSRNVLHFRIKKTIEILKEKIGKVKDQIEQFKQDVTDLDNQIIAENSNILQCNIDINHLEYEQKMRFDKIQQDLNLLQQKLGNQRDKILAYLDSDQVPVSKNIFKERVTTFMSGWEDWLYSYYNNELADDKFAEAQDEVEKWTNETFRNAK</sequence>
<dbReference type="RefSeq" id="WP_143409724.1">
    <property type="nucleotide sequence ID" value="NZ_VHSF01000001.1"/>
</dbReference>
<dbReference type="CDD" id="cd09174">
    <property type="entry name" value="PLDc_Nuc_like_unchar2"/>
    <property type="match status" value="1"/>
</dbReference>
<dbReference type="EC" id="3.1.4.4" evidence="3"/>
<keyword evidence="8" id="KW-1133">Transmembrane helix</keyword>
<protein>
    <recommendedName>
        <fullName evidence="3">phospholipase D</fullName>
        <ecNumber evidence="3">3.1.4.4</ecNumber>
    </recommendedName>
</protein>
<keyword evidence="11" id="KW-1185">Reference proteome</keyword>
<evidence type="ECO:0000256" key="5">
    <source>
        <dbReference type="ARBA" id="ARBA00022963"/>
    </source>
</evidence>
<name>A0A550I7J9_9FLAO</name>